<gene>
    <name evidence="1" type="ORF">RKE40_26695</name>
</gene>
<protein>
    <submittedName>
        <fullName evidence="1">Uncharacterized protein</fullName>
    </submittedName>
</protein>
<dbReference type="RefSeq" id="WP_316021204.1">
    <property type="nucleotide sequence ID" value="NZ_JAWDID010000071.1"/>
</dbReference>
<keyword evidence="2" id="KW-1185">Reference proteome</keyword>
<accession>A0ABU3SFC4</accession>
<comment type="caution">
    <text evidence="1">The sequence shown here is derived from an EMBL/GenBank/DDBJ whole genome shotgun (WGS) entry which is preliminary data.</text>
</comment>
<evidence type="ECO:0000313" key="2">
    <source>
        <dbReference type="Proteomes" id="UP001254257"/>
    </source>
</evidence>
<dbReference type="EMBL" id="JAWDID010000071">
    <property type="protein sequence ID" value="MDU0343492.1"/>
    <property type="molecule type" value="Genomic_DNA"/>
</dbReference>
<name>A0ABU3SFC4_9HYPH</name>
<reference evidence="1 2" key="1">
    <citation type="submission" date="2023-09" db="EMBL/GenBank/DDBJ databases">
        <title>Whole genome shotgun sequencing (WGS) of Bosea sp. ZW T0_25, isolated from stored onions (Allium cepa).</title>
        <authorList>
            <person name="Stoll D.A."/>
            <person name="Huch M."/>
        </authorList>
    </citation>
    <scope>NUCLEOTIDE SEQUENCE [LARGE SCALE GENOMIC DNA]</scope>
    <source>
        <strain evidence="1 2">ZW T0_25</strain>
    </source>
</reference>
<sequence length="367" mass="42056">MSQSKPMLRKHLLTSMYQNDFIAFVSLAYKIIHPGKDLQKNWHIDVIADAIHCCLRGEHNRLAIHAPPRSLKSFIASIAFPAFALGRDPTLKIMSIVATQELAGDFSQKLTQLFSSDLYRNLFPHIRFERRREAIRLDHGGSFISSPFFKSPVGRGADILIVDDPVSPGDAKNDHFNAKAAEWFSAEIVPRLNDKASSIAVLVMQRLAKTDLCSAFFPGDPRKTLVFTAVSRREERWELQDGTTYIRPPRTPLNPKRETLEQLWTIYRSMKFGDFALQYLQDPYADRYINGPVYYPFDTTDWTPDKGGPKWWMLFSNARYVQYECFGVGDPPPYLAKNPLTDEQEDELVAWAQAKLLCEMQKDLEDD</sequence>
<dbReference type="InterPro" id="IPR027417">
    <property type="entry name" value="P-loop_NTPase"/>
</dbReference>
<evidence type="ECO:0000313" key="1">
    <source>
        <dbReference type="EMBL" id="MDU0343492.1"/>
    </source>
</evidence>
<proteinExistence type="predicted"/>
<dbReference type="Proteomes" id="UP001254257">
    <property type="component" value="Unassembled WGS sequence"/>
</dbReference>
<dbReference type="Gene3D" id="3.40.50.300">
    <property type="entry name" value="P-loop containing nucleotide triphosphate hydrolases"/>
    <property type="match status" value="1"/>
</dbReference>
<organism evidence="1 2">
    <name type="scientific">Bosea rubneri</name>
    <dbReference type="NCBI Taxonomy" id="3075434"/>
    <lineage>
        <taxon>Bacteria</taxon>
        <taxon>Pseudomonadati</taxon>
        <taxon>Pseudomonadota</taxon>
        <taxon>Alphaproteobacteria</taxon>
        <taxon>Hyphomicrobiales</taxon>
        <taxon>Boseaceae</taxon>
        <taxon>Bosea</taxon>
    </lineage>
</organism>